<dbReference type="Gene3D" id="3.40.50.1000">
    <property type="entry name" value="HAD superfamily/HAD-like"/>
    <property type="match status" value="1"/>
</dbReference>
<dbReference type="PROSITE" id="PS01228">
    <property type="entry name" value="COF_1"/>
    <property type="match status" value="1"/>
</dbReference>
<proteinExistence type="predicted"/>
<dbReference type="InterPro" id="IPR036412">
    <property type="entry name" value="HAD-like_sf"/>
</dbReference>
<reference evidence="1 2" key="1">
    <citation type="submission" date="2020-01" db="EMBL/GenBank/DDBJ databases">
        <authorList>
            <person name="Peng S.Y."/>
            <person name="Li J."/>
            <person name="Wang M."/>
            <person name="Wang L."/>
            <person name="Wang C.Q."/>
            <person name="Wang J.R."/>
        </authorList>
    </citation>
    <scope>NUCLEOTIDE SEQUENCE [LARGE SCALE GENOMIC DNA]</scope>
    <source>
        <strain evidence="1 2">XCT-34</strain>
    </source>
</reference>
<accession>A0ABW9ZLT8</accession>
<dbReference type="CDD" id="cd07505">
    <property type="entry name" value="HAD_BPGM-like"/>
    <property type="match status" value="1"/>
</dbReference>
<organism evidence="1 2">
    <name type="scientific">Pannonibacter tanglangensis</name>
    <dbReference type="NCBI Taxonomy" id="2750084"/>
    <lineage>
        <taxon>Bacteria</taxon>
        <taxon>Pseudomonadati</taxon>
        <taxon>Pseudomonadota</taxon>
        <taxon>Alphaproteobacteria</taxon>
        <taxon>Hyphomicrobiales</taxon>
        <taxon>Stappiaceae</taxon>
        <taxon>Pannonibacter</taxon>
    </lineage>
</organism>
<dbReference type="SFLD" id="SFLDS00003">
    <property type="entry name" value="Haloacid_Dehalogenase"/>
    <property type="match status" value="1"/>
</dbReference>
<dbReference type="InterPro" id="IPR051806">
    <property type="entry name" value="HAD-like_SPP"/>
</dbReference>
<gene>
    <name evidence="1" type="ORF">GWI71_18410</name>
</gene>
<dbReference type="PANTHER" id="PTHR43481:SF4">
    <property type="entry name" value="GLYCEROL-1-PHOSPHATE PHOSPHOHYDROLASE 1-RELATED"/>
    <property type="match status" value="1"/>
</dbReference>
<name>A0ABW9ZLT8_9HYPH</name>
<dbReference type="PANTHER" id="PTHR43481">
    <property type="entry name" value="FRUCTOSE-1-PHOSPHATE PHOSPHATASE"/>
    <property type="match status" value="1"/>
</dbReference>
<dbReference type="SFLD" id="SFLDG01129">
    <property type="entry name" value="C1.5:_HAD__Beta-PGM__Phosphata"/>
    <property type="match status" value="1"/>
</dbReference>
<dbReference type="Pfam" id="PF00702">
    <property type="entry name" value="Hydrolase"/>
    <property type="match status" value="1"/>
</dbReference>
<dbReference type="SFLD" id="SFLDG01135">
    <property type="entry name" value="C1.5.6:_HAD__Beta-PGM__Phospha"/>
    <property type="match status" value="1"/>
</dbReference>
<dbReference type="InterPro" id="IPR023198">
    <property type="entry name" value="PGP-like_dom2"/>
</dbReference>
<dbReference type="Proteomes" id="UP000541347">
    <property type="component" value="Unassembled WGS sequence"/>
</dbReference>
<dbReference type="SUPFAM" id="SSF56784">
    <property type="entry name" value="HAD-like"/>
    <property type="match status" value="1"/>
</dbReference>
<dbReference type="GO" id="GO:0016787">
    <property type="term" value="F:hydrolase activity"/>
    <property type="evidence" value="ECO:0007669"/>
    <property type="project" value="UniProtKB-KW"/>
</dbReference>
<keyword evidence="2" id="KW-1185">Reference proteome</keyword>
<comment type="caution">
    <text evidence="1">The sequence shown here is derived from an EMBL/GenBank/DDBJ whole genome shotgun (WGS) entry which is preliminary data.</text>
</comment>
<dbReference type="EMBL" id="JAABLP010000005">
    <property type="protein sequence ID" value="NBN65673.1"/>
    <property type="molecule type" value="Genomic_DNA"/>
</dbReference>
<dbReference type="InterPro" id="IPR023214">
    <property type="entry name" value="HAD_sf"/>
</dbReference>
<protein>
    <submittedName>
        <fullName evidence="1">HAD-IA family hydrolase</fullName>
    </submittedName>
</protein>
<dbReference type="NCBIfam" id="TIGR01509">
    <property type="entry name" value="HAD-SF-IA-v3"/>
    <property type="match status" value="1"/>
</dbReference>
<dbReference type="InterPro" id="IPR006439">
    <property type="entry name" value="HAD-SF_hydro_IA"/>
</dbReference>
<evidence type="ECO:0000313" key="2">
    <source>
        <dbReference type="Proteomes" id="UP000541347"/>
    </source>
</evidence>
<sequence length="212" mass="22751">MYDAVIFDLDGTLLSTEQVSLRGGLRALETLGHSADESLFHALVGKDDTASFAILSDHLGADLAAALIPTWSAECRRIIAEEGVPLRPRVNDLLDALDTTGLPRAIATSSRRDSARTKLKHAGLDTRFASVVCFEDVARRKPAPDPYLRAAELLGVDPRRCVAFEDSETGAEAAMLAGMVVVQVPDLLPSDGHFAHHLADDIWTGARKAGLI</sequence>
<keyword evidence="1" id="KW-0378">Hydrolase</keyword>
<dbReference type="RefSeq" id="WP_161677663.1">
    <property type="nucleotide sequence ID" value="NZ_JAABLP010000005.1"/>
</dbReference>
<dbReference type="Gene3D" id="1.10.150.240">
    <property type="entry name" value="Putative phosphatase, domain 2"/>
    <property type="match status" value="1"/>
</dbReference>
<evidence type="ECO:0000313" key="1">
    <source>
        <dbReference type="EMBL" id="NBN65673.1"/>
    </source>
</evidence>